<dbReference type="Pfam" id="PF00867">
    <property type="entry name" value="XPG_I"/>
    <property type="match status" value="1"/>
</dbReference>
<evidence type="ECO:0000256" key="16">
    <source>
        <dbReference type="ARBA" id="ARBA00023242"/>
    </source>
</evidence>
<dbReference type="FunFam" id="1.10.150.20:FF:000011">
    <property type="entry name" value="exonuclease 1"/>
    <property type="match status" value="1"/>
</dbReference>
<dbReference type="CDD" id="cd09908">
    <property type="entry name" value="H3TH_EXO1"/>
    <property type="match status" value="1"/>
</dbReference>
<dbReference type="PRINTS" id="PR00853">
    <property type="entry name" value="XPGRADSUPER"/>
</dbReference>
<dbReference type="RefSeq" id="XP_002428788.1">
    <property type="nucleotide sequence ID" value="XM_002428743.1"/>
</dbReference>
<evidence type="ECO:0000256" key="6">
    <source>
        <dbReference type="ARBA" id="ARBA00022723"/>
    </source>
</evidence>
<sequence length="744" mass="85510">MGIQGLLPFLSNSTREGHISEFENEYVAVDAYVWLHKSIYCCSYEIAMKKPTTKYITYCMRYIEMLQHFKVKPILVFDGRDLISKEQTEKKRREERSRKLSKGLNLLRAGKIVEGKQLIGESVDVSHDLVVNLMKECRKMNIDCIVAPYEADAQLAYFSINKIVSCIVTEDSDLLAYGCEKVMFKMEKNGRGKIVEKNNIYKSLGIKEEDFSEEKFRHMCILCGCDYLPSLPSIGPANASKFIKLISDKKTVDCLPQLPIYLNKLKITVSPEYIEGFKVADNTFKYQLVYDPFLRMQVPLRPLSDGAEPVGKMLPNDEAFQLAIGNIDPSTMLLVDNYDPDTAGKGFKYLWKTTTTKEEKQFSQESQVNNKRQSEVTLNKPYLKKYCQSKDIVNENFDPKLNKSKSAFEFSQNKHKNSSSLSQSKNFDYNESSFVSSRYFKSNKIEKKDKKTEKIERLKNESLEEYCQRLHENYFTETDNDNDVIENEKVTINNVSQKFDEIRKNIVKKCTFNNDDDSINSRKIIIKNETDERVSANKICDNNSITDLPIVDYMLNEVEKDLFNDDDSILPVEKNINNFTNIMNDGKKEVDEYVMTNGNGIKLNGSDGNSFEETPEIGNKVRSESKIMETDLKEQEDERTVPTRPLSPVFNVNKKTENINYVKMETFVDTLSTPTSLYFSPLSESDINQSTKTFSQERVKTMGRKSKSSSSSSSSTEKSNKLSRNLSKNSILCRTLFQFGFKKE</sequence>
<protein>
    <recommendedName>
        <fullName evidence="3 17">Exonuclease 1</fullName>
        <ecNumber evidence="17">3.1.-.-</ecNumber>
    </recommendedName>
</protein>
<dbReference type="GO" id="GO:0035312">
    <property type="term" value="F:5'-3' DNA exonuclease activity"/>
    <property type="evidence" value="ECO:0007669"/>
    <property type="project" value="UniProtKB-UniRule"/>
</dbReference>
<dbReference type="eggNOG" id="KOG2518">
    <property type="taxonomic scope" value="Eukaryota"/>
</dbReference>
<dbReference type="SUPFAM" id="SSF88723">
    <property type="entry name" value="PIN domain-like"/>
    <property type="match status" value="1"/>
</dbReference>
<dbReference type="InterPro" id="IPR029060">
    <property type="entry name" value="PIN-like_dom_sf"/>
</dbReference>
<dbReference type="SUPFAM" id="SSF47807">
    <property type="entry name" value="5' to 3' exonuclease, C-terminal subdomain"/>
    <property type="match status" value="1"/>
</dbReference>
<keyword evidence="16 17" id="KW-0539">Nucleus</keyword>
<dbReference type="PROSITE" id="PS00841">
    <property type="entry name" value="XPG_1"/>
    <property type="match status" value="1"/>
</dbReference>
<accession>E0VRP4</accession>
<dbReference type="Gene3D" id="3.40.50.1010">
    <property type="entry name" value="5'-nuclease"/>
    <property type="match status" value="1"/>
</dbReference>
<dbReference type="EC" id="3.1.-.-" evidence="17"/>
<keyword evidence="4" id="KW-0597">Phosphoprotein</keyword>
<keyword evidence="7" id="KW-0255">Endonuclease</keyword>
<evidence type="ECO:0000256" key="8">
    <source>
        <dbReference type="ARBA" id="ARBA00022763"/>
    </source>
</evidence>
<evidence type="ECO:0000256" key="5">
    <source>
        <dbReference type="ARBA" id="ARBA00022722"/>
    </source>
</evidence>
<feature type="domain" description="XPG-I" evidence="19">
    <location>
        <begin position="138"/>
        <end position="206"/>
    </location>
</feature>
<evidence type="ECO:0000256" key="11">
    <source>
        <dbReference type="ARBA" id="ARBA00022839"/>
    </source>
</evidence>
<dbReference type="InterPro" id="IPR006084">
    <property type="entry name" value="XPG/Rad2"/>
</dbReference>
<evidence type="ECO:0000256" key="9">
    <source>
        <dbReference type="ARBA" id="ARBA00022769"/>
    </source>
</evidence>
<dbReference type="SMART" id="SM00485">
    <property type="entry name" value="XPGN"/>
    <property type="match status" value="1"/>
</dbReference>
<dbReference type="HOGENOM" id="CLU_373539_0_0_1"/>
<dbReference type="InterPro" id="IPR044752">
    <property type="entry name" value="PIN-like_EXO1"/>
</dbReference>
<reference evidence="21" key="2">
    <citation type="submission" date="2007-04" db="EMBL/GenBank/DDBJ databases">
        <title>The genome of the human body louse.</title>
        <authorList>
            <consortium name="The Human Body Louse Genome Consortium"/>
            <person name="Kirkness E."/>
            <person name="Walenz B."/>
            <person name="Hass B."/>
            <person name="Bruggner R."/>
            <person name="Strausberg R."/>
        </authorList>
    </citation>
    <scope>NUCLEOTIDE SEQUENCE</scope>
    <source>
        <strain evidence="21">USDA</strain>
    </source>
</reference>
<dbReference type="GO" id="GO:0006310">
    <property type="term" value="P:DNA recombination"/>
    <property type="evidence" value="ECO:0007669"/>
    <property type="project" value="TreeGrafter"/>
</dbReference>
<evidence type="ECO:0000256" key="7">
    <source>
        <dbReference type="ARBA" id="ARBA00022759"/>
    </source>
</evidence>
<dbReference type="InParanoid" id="E0VRP4"/>
<evidence type="ECO:0000313" key="23">
    <source>
        <dbReference type="Proteomes" id="UP000009046"/>
    </source>
</evidence>
<evidence type="ECO:0000256" key="4">
    <source>
        <dbReference type="ARBA" id="ARBA00022553"/>
    </source>
</evidence>
<dbReference type="EnsemblMetazoa" id="PHUM400460-RA">
    <property type="protein sequence ID" value="PHUM400460-PA"/>
    <property type="gene ID" value="PHUM400460"/>
</dbReference>
<keyword evidence="9 17" id="KW-0228">DNA excision</keyword>
<dbReference type="Proteomes" id="UP000009046">
    <property type="component" value="Unassembled WGS sequence"/>
</dbReference>
<dbReference type="PANTHER" id="PTHR11081">
    <property type="entry name" value="FLAP ENDONUCLEASE FAMILY MEMBER"/>
    <property type="match status" value="1"/>
</dbReference>
<evidence type="ECO:0000256" key="2">
    <source>
        <dbReference type="ARBA" id="ARBA00010563"/>
    </source>
</evidence>
<dbReference type="GeneID" id="8237965"/>
<evidence type="ECO:0000256" key="13">
    <source>
        <dbReference type="ARBA" id="ARBA00022881"/>
    </source>
</evidence>
<dbReference type="SMART" id="SM00279">
    <property type="entry name" value="HhH2"/>
    <property type="match status" value="1"/>
</dbReference>
<evidence type="ECO:0000256" key="3">
    <source>
        <dbReference type="ARBA" id="ARBA00020324"/>
    </source>
</evidence>
<dbReference type="GO" id="GO:0006298">
    <property type="term" value="P:mismatch repair"/>
    <property type="evidence" value="ECO:0007669"/>
    <property type="project" value="TreeGrafter"/>
</dbReference>
<reference evidence="22" key="3">
    <citation type="submission" date="2021-02" db="UniProtKB">
        <authorList>
            <consortium name="EnsemblMetazoa"/>
        </authorList>
    </citation>
    <scope>IDENTIFICATION</scope>
    <source>
        <strain evidence="22">USDA</strain>
    </source>
</reference>
<dbReference type="PANTHER" id="PTHR11081:SF8">
    <property type="entry name" value="EXONUCLEASE 1"/>
    <property type="match status" value="1"/>
</dbReference>
<evidence type="ECO:0000256" key="15">
    <source>
        <dbReference type="ARBA" id="ARBA00023204"/>
    </source>
</evidence>
<keyword evidence="23" id="KW-1185">Reference proteome</keyword>
<evidence type="ECO:0000256" key="18">
    <source>
        <dbReference type="SAM" id="MobiDB-lite"/>
    </source>
</evidence>
<comment type="cofactor">
    <cofactor evidence="17">
        <name>Mg(2+)</name>
        <dbReference type="ChEBI" id="CHEBI:18420"/>
    </cofactor>
    <text evidence="17">Binds 2 magnesium ions per subunit. They probably participate in the reaction catalyzed by the enzyme. May bind an additional third magnesium ion after substrate binding.</text>
</comment>
<dbReference type="OrthoDB" id="26491at2759"/>
<dbReference type="VEuPathDB" id="VectorBase:PHUM400460"/>
<keyword evidence="14 17" id="KW-0238">DNA-binding</keyword>
<dbReference type="SMART" id="SM00484">
    <property type="entry name" value="XPGI"/>
    <property type="match status" value="1"/>
</dbReference>
<feature type="region of interest" description="Disordered" evidence="18">
    <location>
        <begin position="689"/>
        <end position="725"/>
    </location>
</feature>
<gene>
    <name evidence="22" type="primary">8237965</name>
    <name evidence="21" type="ORF">Phum_PHUM400460</name>
</gene>
<dbReference type="InterPro" id="IPR037315">
    <property type="entry name" value="EXO1_H3TH"/>
</dbReference>
<organism>
    <name type="scientific">Pediculus humanus subsp. corporis</name>
    <name type="common">Body louse</name>
    <dbReference type="NCBI Taxonomy" id="121224"/>
    <lineage>
        <taxon>Eukaryota</taxon>
        <taxon>Metazoa</taxon>
        <taxon>Ecdysozoa</taxon>
        <taxon>Arthropoda</taxon>
        <taxon>Hexapoda</taxon>
        <taxon>Insecta</taxon>
        <taxon>Pterygota</taxon>
        <taxon>Neoptera</taxon>
        <taxon>Paraneoptera</taxon>
        <taxon>Psocodea</taxon>
        <taxon>Troctomorpha</taxon>
        <taxon>Phthiraptera</taxon>
        <taxon>Anoplura</taxon>
        <taxon>Pediculidae</taxon>
        <taxon>Pediculus</taxon>
    </lineage>
</organism>
<feature type="domain" description="XPG N-terminal" evidence="20">
    <location>
        <begin position="1"/>
        <end position="99"/>
    </location>
</feature>
<dbReference type="InterPro" id="IPR036279">
    <property type="entry name" value="5-3_exonuclease_C_sf"/>
</dbReference>
<keyword evidence="11 17" id="KW-0269">Exonuclease</keyword>
<dbReference type="FunCoup" id="E0VRP4">
    <property type="interactions" value="772"/>
</dbReference>
<feature type="region of interest" description="Disordered" evidence="18">
    <location>
        <begin position="630"/>
        <end position="649"/>
    </location>
</feature>
<dbReference type="InterPro" id="IPR008918">
    <property type="entry name" value="HhH2"/>
</dbReference>
<keyword evidence="8 17" id="KW-0227">DNA damage</keyword>
<comment type="function">
    <text evidence="17">5'-&gt;3' double-stranded DNA exonuclease which may also possess a cryptic 3'-&gt;5' double-stranded DNA exonuclease activity. Functions in DNA mismatch repair.</text>
</comment>
<evidence type="ECO:0000256" key="1">
    <source>
        <dbReference type="ARBA" id="ARBA00004123"/>
    </source>
</evidence>
<comment type="similarity">
    <text evidence="2 17">Belongs to the XPG/RAD2 endonuclease family. EXO1 subfamily.</text>
</comment>
<name>E0VRP4_PEDHC</name>
<feature type="compositionally biased region" description="Low complexity" evidence="18">
    <location>
        <begin position="708"/>
        <end position="725"/>
    </location>
</feature>
<evidence type="ECO:0000256" key="14">
    <source>
        <dbReference type="ARBA" id="ARBA00023125"/>
    </source>
</evidence>
<dbReference type="PROSITE" id="PS00842">
    <property type="entry name" value="XPG_2"/>
    <property type="match status" value="1"/>
</dbReference>
<dbReference type="AlphaFoldDB" id="E0VRP4"/>
<feature type="compositionally biased region" description="Basic and acidic residues" evidence="18">
    <location>
        <begin position="630"/>
        <end position="641"/>
    </location>
</feature>
<reference evidence="21" key="1">
    <citation type="submission" date="2007-04" db="EMBL/GenBank/DDBJ databases">
        <title>Annotation of Pediculus humanus corporis strain USDA.</title>
        <authorList>
            <person name="Kirkness E."/>
            <person name="Hannick L."/>
            <person name="Hass B."/>
            <person name="Bruggner R."/>
            <person name="Lawson D."/>
            <person name="Bidwell S."/>
            <person name="Joardar V."/>
            <person name="Caler E."/>
            <person name="Walenz B."/>
            <person name="Inman J."/>
            <person name="Schobel S."/>
            <person name="Galinsky K."/>
            <person name="Amedeo P."/>
            <person name="Strausberg R."/>
        </authorList>
    </citation>
    <scope>NUCLEOTIDE SEQUENCE</scope>
    <source>
        <strain evidence="21">USDA</strain>
    </source>
</reference>
<dbReference type="EMBL" id="DS235478">
    <property type="protein sequence ID" value="EEB16050.1"/>
    <property type="molecule type" value="Genomic_DNA"/>
</dbReference>
<dbReference type="OMA" id="RSESKIM"/>
<dbReference type="GO" id="GO:0046872">
    <property type="term" value="F:metal ion binding"/>
    <property type="evidence" value="ECO:0007669"/>
    <property type="project" value="UniProtKB-UniRule"/>
</dbReference>
<dbReference type="GO" id="GO:0017108">
    <property type="term" value="F:5'-flap endonuclease activity"/>
    <property type="evidence" value="ECO:0007669"/>
    <property type="project" value="TreeGrafter"/>
</dbReference>
<keyword evidence="13 17" id="KW-0267">Excision nuclease</keyword>
<dbReference type="STRING" id="121224.E0VRP4"/>
<keyword evidence="6 17" id="KW-0479">Metal-binding</keyword>
<evidence type="ECO:0000256" key="10">
    <source>
        <dbReference type="ARBA" id="ARBA00022801"/>
    </source>
</evidence>
<proteinExistence type="inferred from homology"/>
<dbReference type="InterPro" id="IPR006085">
    <property type="entry name" value="XPG_DNA_repair_N"/>
</dbReference>
<evidence type="ECO:0000259" key="19">
    <source>
        <dbReference type="SMART" id="SM00484"/>
    </source>
</evidence>
<dbReference type="EMBL" id="AAZO01004698">
    <property type="status" value="NOT_ANNOTATED_CDS"/>
    <property type="molecule type" value="Genomic_DNA"/>
</dbReference>
<dbReference type="InterPro" id="IPR019974">
    <property type="entry name" value="XPG_CS"/>
</dbReference>
<dbReference type="GO" id="GO:0005634">
    <property type="term" value="C:nucleus"/>
    <property type="evidence" value="ECO:0007669"/>
    <property type="project" value="UniProtKB-SubCell"/>
</dbReference>
<evidence type="ECO:0000313" key="21">
    <source>
        <dbReference type="EMBL" id="EEB16050.1"/>
    </source>
</evidence>
<comment type="subcellular location">
    <subcellularLocation>
        <location evidence="1 17">Nucleus</location>
    </subcellularLocation>
</comment>
<keyword evidence="12 17" id="KW-0460">Magnesium</keyword>
<dbReference type="CTD" id="8237965"/>
<keyword evidence="15 17" id="KW-0234">DNA repair</keyword>
<evidence type="ECO:0000256" key="17">
    <source>
        <dbReference type="RuleBase" id="RU910737"/>
    </source>
</evidence>
<dbReference type="KEGG" id="phu:Phum_PHUM400460"/>
<dbReference type="Pfam" id="PF00752">
    <property type="entry name" value="XPG_N"/>
    <property type="match status" value="1"/>
</dbReference>
<dbReference type="FunFam" id="3.40.50.1010:FF:000002">
    <property type="entry name" value="Exonuclease 1, putative"/>
    <property type="match status" value="1"/>
</dbReference>
<dbReference type="CDD" id="cd09857">
    <property type="entry name" value="PIN_EXO1"/>
    <property type="match status" value="1"/>
</dbReference>
<evidence type="ECO:0000313" key="22">
    <source>
        <dbReference type="EnsemblMetazoa" id="PHUM400460-PA"/>
    </source>
</evidence>
<dbReference type="GO" id="GO:0003677">
    <property type="term" value="F:DNA binding"/>
    <property type="evidence" value="ECO:0007669"/>
    <property type="project" value="UniProtKB-UniRule"/>
</dbReference>
<dbReference type="Gene3D" id="1.10.150.20">
    <property type="entry name" value="5' to 3' exonuclease, C-terminal subdomain"/>
    <property type="match status" value="1"/>
</dbReference>
<keyword evidence="5 17" id="KW-0540">Nuclease</keyword>
<keyword evidence="10 17" id="KW-0378">Hydrolase</keyword>
<evidence type="ECO:0000259" key="20">
    <source>
        <dbReference type="SMART" id="SM00485"/>
    </source>
</evidence>
<evidence type="ECO:0000256" key="12">
    <source>
        <dbReference type="ARBA" id="ARBA00022842"/>
    </source>
</evidence>
<dbReference type="InterPro" id="IPR006086">
    <property type="entry name" value="XPG-I_dom"/>
</dbReference>